<proteinExistence type="predicted"/>
<evidence type="ECO:0000313" key="1">
    <source>
        <dbReference type="EMBL" id="KAH8011702.1"/>
    </source>
</evidence>
<dbReference type="EMBL" id="CM037626">
    <property type="protein sequence ID" value="KAH8011702.1"/>
    <property type="molecule type" value="Genomic_DNA"/>
</dbReference>
<gene>
    <name evidence="1" type="primary">DKC1_1</name>
    <name evidence="1" type="ORF">K3G42_005966</name>
</gene>
<accession>A0ACB8FX86</accession>
<name>A0ACB8FX86_9SAUR</name>
<comment type="caution">
    <text evidence="1">The sequence shown here is derived from an EMBL/GenBank/DDBJ whole genome shotgun (WGS) entry which is preliminary data.</text>
</comment>
<dbReference type="Proteomes" id="UP000827872">
    <property type="component" value="Linkage Group LG13"/>
</dbReference>
<reference evidence="1" key="1">
    <citation type="submission" date="2021-08" db="EMBL/GenBank/DDBJ databases">
        <title>The first chromosome-level gecko genome reveals the dynamic sex chromosomes of Neotropical dwarf geckos (Sphaerodactylidae: Sphaerodactylus).</title>
        <authorList>
            <person name="Pinto B.J."/>
            <person name="Keating S.E."/>
            <person name="Gamble T."/>
        </authorList>
    </citation>
    <scope>NUCLEOTIDE SEQUENCE</scope>
    <source>
        <strain evidence="1">TG3544</strain>
    </source>
</reference>
<evidence type="ECO:0000313" key="2">
    <source>
        <dbReference type="Proteomes" id="UP000827872"/>
    </source>
</evidence>
<sequence length="84" mass="9548">MADGPGSVSKKHKKKKDKKSLPDEDVADIQCTEEFLIKPESRVAQLDTSQWPLLLKAALKQREERPPLDPKAQTEMFCHCISEE</sequence>
<organism evidence="1 2">
    <name type="scientific">Sphaerodactylus townsendi</name>
    <dbReference type="NCBI Taxonomy" id="933632"/>
    <lineage>
        <taxon>Eukaryota</taxon>
        <taxon>Metazoa</taxon>
        <taxon>Chordata</taxon>
        <taxon>Craniata</taxon>
        <taxon>Vertebrata</taxon>
        <taxon>Euteleostomi</taxon>
        <taxon>Lepidosauria</taxon>
        <taxon>Squamata</taxon>
        <taxon>Bifurcata</taxon>
        <taxon>Gekkota</taxon>
        <taxon>Sphaerodactylidae</taxon>
        <taxon>Sphaerodactylus</taxon>
    </lineage>
</organism>
<protein>
    <submittedName>
        <fullName evidence="1">H/ACA ribonucleoprotein complex subunit dkc1</fullName>
    </submittedName>
</protein>
<keyword evidence="2" id="KW-1185">Reference proteome</keyword>
<keyword evidence="1" id="KW-0687">Ribonucleoprotein</keyword>